<proteinExistence type="predicted"/>
<dbReference type="Proteomes" id="UP000054324">
    <property type="component" value="Unassembled WGS sequence"/>
</dbReference>
<dbReference type="AlphaFoldDB" id="A0A075ABP5"/>
<dbReference type="STRING" id="6198.A0A075ABP5"/>
<feature type="region of interest" description="Disordered" evidence="1">
    <location>
        <begin position="645"/>
        <end position="690"/>
    </location>
</feature>
<reference evidence="3 4" key="1">
    <citation type="submission" date="2013-11" db="EMBL/GenBank/DDBJ databases">
        <title>Opisthorchis viverrini - life in the bile duct.</title>
        <authorList>
            <person name="Young N.D."/>
            <person name="Nagarajan N."/>
            <person name="Lin S.J."/>
            <person name="Korhonen P.K."/>
            <person name="Jex A.R."/>
            <person name="Hall R.S."/>
            <person name="Safavi-Hemami H."/>
            <person name="Kaewkong W."/>
            <person name="Bertrand D."/>
            <person name="Gao S."/>
            <person name="Seet Q."/>
            <person name="Wongkham S."/>
            <person name="Teh B.T."/>
            <person name="Wongkham C."/>
            <person name="Intapan P.M."/>
            <person name="Maleewong W."/>
            <person name="Yang X."/>
            <person name="Hu M."/>
            <person name="Wang Z."/>
            <person name="Hofmann A."/>
            <person name="Sternberg P.W."/>
            <person name="Tan P."/>
            <person name="Wang J."/>
            <person name="Gasser R.B."/>
        </authorList>
    </citation>
    <scope>NUCLEOTIDE SEQUENCE [LARGE SCALE GENOMIC DNA]</scope>
</reference>
<sequence>MKRILKRAILDHLTSSNLISPAQHGFLPNRSCVTNMLVFMDSLTQAKDEGLISDAIFFDFSKAFDRVPHVPLLHKHESYGIQGKIHRWIKAFLSDRSYRVRIGSTFSSPAPVSIGVPQGSILGPVLHLFMRILALASILPRAENIKSSATPFFHLCLSGERQPLTDKNKTDPGNLGKILDSVSVRESVNLKVQGSRTRRAFCGRSFDFDRKMTESPVATAKAHVMLYDADASTWVPSGPRPGVAKVQLYHNTATNAYRVVGWRLQDREVVLNCAIVRGLKYQCARRTFHQWRDSKQVYGLNFTSGEEADEFAAAIESALGHLAALHQHQQLQQQPQQASLPPSPQQQQQQQQQQQITQSSMPVNSRPPVKPPNPYEANNHYDSSQEQPRPPQSVTRIVTGAYVDMSQASIIPPNSRASATPTLGRHHSVTAEYAYPGHATVDAQRPGPVDHGYSRTDCTGTTTVNGTIANGNGGTYAPPRDSRYYSSSDDSVKGLVARDGANFPNQIRTSPNEARSNPNQSISPSVSSGTLPNGPDSAPTAPPVIPPPPPPLFPNEPANTARASRPLHRSTVTPPAVSDAGDDEDDVSGVNEGGLAAQLRMAKQHRLRAASVANVGSESQGSATVGRAAGLDMISDLQRVLAARRRAKEAEESDVTDSPAGDAPASQSVNGNRPPTNANPSQQQQSTGRATSIVPGFATLRKNSSPALDTNSLNFLSSSGNGMTSSSGSSNPAATDGTTVSRADLEAFKRELMAEFRREVQQLKNDPYALLPSTAAPDRRITAIFPPAHLLPPPPPPTHCQPFHTDTNTTLCQSVPSLEESLLRDIRFTPVVFFRV</sequence>
<feature type="compositionally biased region" description="Polar residues" evidence="1">
    <location>
        <begin position="731"/>
        <end position="740"/>
    </location>
</feature>
<feature type="domain" description="WH1" evidence="2">
    <location>
        <begin position="209"/>
        <end position="322"/>
    </location>
</feature>
<dbReference type="CTD" id="20315122"/>
<evidence type="ECO:0000313" key="3">
    <source>
        <dbReference type="EMBL" id="KER33250.1"/>
    </source>
</evidence>
<dbReference type="Pfam" id="PF00078">
    <property type="entry name" value="RVT_1"/>
    <property type="match status" value="1"/>
</dbReference>
<feature type="compositionally biased region" description="Polar residues" evidence="1">
    <location>
        <begin position="380"/>
        <end position="392"/>
    </location>
</feature>
<evidence type="ECO:0000256" key="1">
    <source>
        <dbReference type="SAM" id="MobiDB-lite"/>
    </source>
</evidence>
<dbReference type="SMART" id="SM00461">
    <property type="entry name" value="WH1"/>
    <property type="match status" value="1"/>
</dbReference>
<dbReference type="GeneID" id="20315122"/>
<dbReference type="OrthoDB" id="31170at2759"/>
<dbReference type="PANTHER" id="PTHR11202">
    <property type="entry name" value="SPROUTY-RELATED, EVH1 DOMAIN-CONTAINING PROTEIN FAMILY MEMBER"/>
    <property type="match status" value="1"/>
</dbReference>
<evidence type="ECO:0000313" key="4">
    <source>
        <dbReference type="Proteomes" id="UP000054324"/>
    </source>
</evidence>
<feature type="compositionally biased region" description="Low complexity" evidence="1">
    <location>
        <begin position="719"/>
        <end position="730"/>
    </location>
</feature>
<dbReference type="InterPro" id="IPR000697">
    <property type="entry name" value="WH1/EVH1_dom"/>
</dbReference>
<evidence type="ECO:0000259" key="2">
    <source>
        <dbReference type="PROSITE" id="PS50229"/>
    </source>
</evidence>
<organism evidence="3 4">
    <name type="scientific">Opisthorchis viverrini</name>
    <name type="common">Southeast Asian liver fluke</name>
    <dbReference type="NCBI Taxonomy" id="6198"/>
    <lineage>
        <taxon>Eukaryota</taxon>
        <taxon>Metazoa</taxon>
        <taxon>Spiralia</taxon>
        <taxon>Lophotrochozoa</taxon>
        <taxon>Platyhelminthes</taxon>
        <taxon>Trematoda</taxon>
        <taxon>Digenea</taxon>
        <taxon>Opisthorchiida</taxon>
        <taxon>Opisthorchiata</taxon>
        <taxon>Opisthorchiidae</taxon>
        <taxon>Opisthorchis</taxon>
    </lineage>
</organism>
<dbReference type="PROSITE" id="PS50229">
    <property type="entry name" value="WH1"/>
    <property type="match status" value="1"/>
</dbReference>
<feature type="compositionally biased region" description="Low complexity" evidence="1">
    <location>
        <begin position="326"/>
        <end position="355"/>
    </location>
</feature>
<dbReference type="CDD" id="cd01207">
    <property type="entry name" value="EVH1_Ena_VASP-like"/>
    <property type="match status" value="1"/>
</dbReference>
<dbReference type="SUPFAM" id="SSF50729">
    <property type="entry name" value="PH domain-like"/>
    <property type="match status" value="1"/>
</dbReference>
<dbReference type="PANTHER" id="PTHR11202:SF22">
    <property type="entry name" value="PROTEIN ENABLED"/>
    <property type="match status" value="1"/>
</dbReference>
<dbReference type="InterPro" id="IPR011993">
    <property type="entry name" value="PH-like_dom_sf"/>
</dbReference>
<gene>
    <name evidence="3" type="ORF">T265_00934</name>
</gene>
<feature type="compositionally biased region" description="Pro residues" evidence="1">
    <location>
        <begin position="540"/>
        <end position="554"/>
    </location>
</feature>
<feature type="region of interest" description="Disordered" evidence="1">
    <location>
        <begin position="326"/>
        <end position="392"/>
    </location>
</feature>
<feature type="compositionally biased region" description="Polar residues" evidence="1">
    <location>
        <begin position="503"/>
        <end position="531"/>
    </location>
</feature>
<dbReference type="InterPro" id="IPR000477">
    <property type="entry name" value="RT_dom"/>
</dbReference>
<accession>A0A075ABP5</accession>
<feature type="region of interest" description="Disordered" evidence="1">
    <location>
        <begin position="440"/>
        <end position="590"/>
    </location>
</feature>
<feature type="compositionally biased region" description="Polar residues" evidence="1">
    <location>
        <begin position="665"/>
        <end position="690"/>
    </location>
</feature>
<protein>
    <recommendedName>
        <fullName evidence="2">WH1 domain-containing protein</fullName>
    </recommendedName>
</protein>
<name>A0A075ABP5_OPIVI</name>
<dbReference type="Pfam" id="PF00568">
    <property type="entry name" value="WH1"/>
    <property type="match status" value="1"/>
</dbReference>
<dbReference type="Gene3D" id="2.30.29.30">
    <property type="entry name" value="Pleckstrin-homology domain (PH domain)/Phosphotyrosine-binding domain (PTB)"/>
    <property type="match status" value="1"/>
</dbReference>
<dbReference type="GO" id="GO:0017124">
    <property type="term" value="F:SH3 domain binding"/>
    <property type="evidence" value="ECO:0007669"/>
    <property type="project" value="TreeGrafter"/>
</dbReference>
<feature type="region of interest" description="Disordered" evidence="1">
    <location>
        <begin position="719"/>
        <end position="740"/>
    </location>
</feature>
<dbReference type="EMBL" id="KL596627">
    <property type="protein sequence ID" value="KER33250.1"/>
    <property type="molecule type" value="Genomic_DNA"/>
</dbReference>
<dbReference type="KEGG" id="ovi:T265_00934"/>
<dbReference type="RefSeq" id="XP_009163093.1">
    <property type="nucleotide sequence ID" value="XM_009164829.1"/>
</dbReference>
<keyword evidence="4" id="KW-1185">Reference proteome</keyword>
<feature type="compositionally biased region" description="Low complexity" evidence="1">
    <location>
        <begin position="459"/>
        <end position="470"/>
    </location>
</feature>